<gene>
    <name evidence="7" type="ORF">Moror_4692</name>
</gene>
<evidence type="ECO:0000313" key="8">
    <source>
        <dbReference type="Proteomes" id="UP000017559"/>
    </source>
</evidence>
<comment type="caution">
    <text evidence="7">The sequence shown here is derived from an EMBL/GenBank/DDBJ whole genome shotgun (WGS) entry which is preliminary data.</text>
</comment>
<evidence type="ECO:0000256" key="1">
    <source>
        <dbReference type="ARBA" id="ARBA00004572"/>
    </source>
</evidence>
<dbReference type="GO" id="GO:0005741">
    <property type="term" value="C:mitochondrial outer membrane"/>
    <property type="evidence" value="ECO:0007669"/>
    <property type="project" value="UniProtKB-SubCell"/>
</dbReference>
<dbReference type="AlphaFoldDB" id="V2YKS7"/>
<evidence type="ECO:0000313" key="7">
    <source>
        <dbReference type="EMBL" id="ESK92294.1"/>
    </source>
</evidence>
<proteinExistence type="predicted"/>
<dbReference type="InterPro" id="IPR051701">
    <property type="entry name" value="Mito_OM_Translocase_MSP1"/>
</dbReference>
<name>V2YKS7_MONRO</name>
<dbReference type="Gene3D" id="3.40.50.300">
    <property type="entry name" value="P-loop containing nucleotide triphosphate hydrolases"/>
    <property type="match status" value="1"/>
</dbReference>
<dbReference type="STRING" id="1381753.V2YKS7"/>
<keyword evidence="3" id="KW-0472">Membrane</keyword>
<protein>
    <submittedName>
        <fullName evidence="7">Mitochondrial aaa</fullName>
    </submittedName>
</protein>
<feature type="domain" description="AAA+ ATPase" evidence="6">
    <location>
        <begin position="614"/>
        <end position="751"/>
    </location>
</feature>
<dbReference type="KEGG" id="mrr:Moror_4692"/>
<evidence type="ECO:0000256" key="3">
    <source>
        <dbReference type="ARBA" id="ARBA00022787"/>
    </source>
</evidence>
<dbReference type="PANTHER" id="PTHR45644:SF56">
    <property type="entry name" value="AAA ATPASE, PUTATIVE (AFU_ORTHOLOGUE AFUA_2G12920)-RELATED"/>
    <property type="match status" value="1"/>
</dbReference>
<dbReference type="InterPro" id="IPR041569">
    <property type="entry name" value="AAA_lid_3"/>
</dbReference>
<evidence type="ECO:0000259" key="6">
    <source>
        <dbReference type="SMART" id="SM00382"/>
    </source>
</evidence>
<keyword evidence="2" id="KW-0547">Nucleotide-binding</keyword>
<keyword evidence="4" id="KW-0067">ATP-binding</keyword>
<accession>V2YKS7</accession>
<keyword evidence="3" id="KW-1000">Mitochondrion outer membrane</keyword>
<reference evidence="7 8" key="1">
    <citation type="journal article" date="2014" name="BMC Genomics">
        <title>Genome and secretome analysis of the hemibiotrophic fungal pathogen, Moniliophthora roreri, which causes frosty pod rot disease of cacao: mechanisms of the biotrophic and necrotrophic phases.</title>
        <authorList>
            <person name="Meinhardt L.W."/>
            <person name="Costa G.G.L."/>
            <person name="Thomazella D.P.T."/>
            <person name="Teixeira P.J.P.L."/>
            <person name="Carazzolle M.F."/>
            <person name="Schuster S.C."/>
            <person name="Carlson J.E."/>
            <person name="Guiltinan M.J."/>
            <person name="Mieczkowski P."/>
            <person name="Farmer A."/>
            <person name="Ramaraj T."/>
            <person name="Crozier J."/>
            <person name="Davis R.E."/>
            <person name="Shao J."/>
            <person name="Melnick R.L."/>
            <person name="Pereira G.A.G."/>
            <person name="Bailey B.A."/>
        </authorList>
    </citation>
    <scope>NUCLEOTIDE SEQUENCE [LARGE SCALE GENOMIC DNA]</scope>
    <source>
        <strain evidence="7 8">MCA 2997</strain>
    </source>
</reference>
<dbReference type="OrthoDB" id="39734at2759"/>
<dbReference type="Pfam" id="PF17862">
    <property type="entry name" value="AAA_lid_3"/>
    <property type="match status" value="1"/>
</dbReference>
<organism evidence="7 8">
    <name type="scientific">Moniliophthora roreri (strain MCA 2997)</name>
    <name type="common">Cocoa frosty pod rot fungus</name>
    <name type="synonym">Crinipellis roreri</name>
    <dbReference type="NCBI Taxonomy" id="1381753"/>
    <lineage>
        <taxon>Eukaryota</taxon>
        <taxon>Fungi</taxon>
        <taxon>Dikarya</taxon>
        <taxon>Basidiomycota</taxon>
        <taxon>Agaricomycotina</taxon>
        <taxon>Agaricomycetes</taxon>
        <taxon>Agaricomycetidae</taxon>
        <taxon>Agaricales</taxon>
        <taxon>Marasmiineae</taxon>
        <taxon>Marasmiaceae</taxon>
        <taxon>Moniliophthora</taxon>
    </lineage>
</organism>
<evidence type="ECO:0000256" key="5">
    <source>
        <dbReference type="ARBA" id="ARBA00023128"/>
    </source>
</evidence>
<dbReference type="Pfam" id="PF00004">
    <property type="entry name" value="AAA"/>
    <property type="match status" value="1"/>
</dbReference>
<dbReference type="GO" id="GO:0005524">
    <property type="term" value="F:ATP binding"/>
    <property type="evidence" value="ECO:0007669"/>
    <property type="project" value="UniProtKB-KW"/>
</dbReference>
<dbReference type="HOGENOM" id="CLU_004423_0_0_1"/>
<dbReference type="PROSITE" id="PS00674">
    <property type="entry name" value="AAA"/>
    <property type="match status" value="1"/>
</dbReference>
<dbReference type="InterPro" id="IPR003960">
    <property type="entry name" value="ATPase_AAA_CS"/>
</dbReference>
<dbReference type="PANTHER" id="PTHR45644">
    <property type="entry name" value="AAA ATPASE, PUTATIVE (AFU_ORTHOLOGUE AFUA_2G12920)-RELATED-RELATED"/>
    <property type="match status" value="1"/>
</dbReference>
<dbReference type="Gene3D" id="1.10.8.60">
    <property type="match status" value="1"/>
</dbReference>
<comment type="subcellular location">
    <subcellularLocation>
        <location evidence="1">Mitochondrion outer membrane</location>
        <topology evidence="1">Single-pass membrane protein</topology>
    </subcellularLocation>
</comment>
<keyword evidence="5" id="KW-0496">Mitochondrion</keyword>
<evidence type="ECO:0000256" key="2">
    <source>
        <dbReference type="ARBA" id="ARBA00022741"/>
    </source>
</evidence>
<keyword evidence="8" id="KW-1185">Reference proteome</keyword>
<dbReference type="InterPro" id="IPR003959">
    <property type="entry name" value="ATPase_AAA_core"/>
</dbReference>
<dbReference type="InterPro" id="IPR003593">
    <property type="entry name" value="AAA+_ATPase"/>
</dbReference>
<dbReference type="Proteomes" id="UP000017559">
    <property type="component" value="Unassembled WGS sequence"/>
</dbReference>
<dbReference type="InterPro" id="IPR027417">
    <property type="entry name" value="P-loop_NTPase"/>
</dbReference>
<dbReference type="SMART" id="SM00382">
    <property type="entry name" value="AAA"/>
    <property type="match status" value="1"/>
</dbReference>
<dbReference type="EMBL" id="AWSO01000295">
    <property type="protein sequence ID" value="ESK92294.1"/>
    <property type="molecule type" value="Genomic_DNA"/>
</dbReference>
<dbReference type="GO" id="GO:0016887">
    <property type="term" value="F:ATP hydrolysis activity"/>
    <property type="evidence" value="ECO:0007669"/>
    <property type="project" value="InterPro"/>
</dbReference>
<sequence>MTGYWSLRGELDTSYFDKRIPDGFASEHRRSHGGRTASCSSELVSLFQMQIEAALANALPYAPCLEDISSEYNAPAGSVTDLVKSITDTFILRFVWSCFMLEHTRDAFAFQDDMLSEIHQAISYAFSCRAGTVNVPYSNRTVTLYAPYHGGNAVVDSVVKAAALKANADVLVLDALELAAGDCGALGEAGAMIDFLYDGLPIKGFAEHNDVQQFFYSLVEAGLDTPASSSPRRIIYLRDFGTISRAAVPLMIYLLRTIENLRQSPAYPQPPAIIIVIGGCHPLGYPGRPDKYSNQKGFCTFSTSVQQLNNVYYDHQTLLKEGGIPNDEMPLLDNKVYISDDMPFANLSSAFFAPILTPYHDEMKELSVCYRPSGKSSNGVSGQDDAASEPAFWEDQVKSLATSTLAFSVYSKAIDASRQHAELEERASAVNAILLKLLLAQKGVNVTGKLHGVSSGDLFEKREGEVTYSILLPSSIDTIFDILIMLLGNQSTSAVPPDVVVDAVQAWIHRYQRLESWIDSENQRNQLDIGGDSSHNNGEKPGMADPVVEAVRRSWDLSSHEKKLLSCIVDSCTLSTAFQDVCLDRRVIENLRSIVSLPLLHPQQFRSGILSRESLSGVLLYGPPGTGKTMVCRALACESGARMLLVKPSDVFDMYVGESEKYARAVFNLADRLAPCVVFIDEVDSLFGARSSRSGGRDVHRAMLTEFMQCMDGLLSKDKGVIIVGATNRPYDLDAAILRRLPCRMLVDLPDERQRRNILQSHLKGEILDGVDLGRIASQTEGYSGSDLKNLCVSAAMEALKDCIGGLGKGSMFEATTAVAAEKSNQPTPPNRVIRMDHFGRAFAQVTASFTFEGNKALYEWHQKYGSNPDEVSLFAKRCMEDGVKGSPPPKSENGNMNLDASQIQRKFAKTMLTMTSMLSGIYHSS</sequence>
<evidence type="ECO:0000256" key="4">
    <source>
        <dbReference type="ARBA" id="ARBA00022840"/>
    </source>
</evidence>
<dbReference type="SUPFAM" id="SSF52540">
    <property type="entry name" value="P-loop containing nucleoside triphosphate hydrolases"/>
    <property type="match status" value="1"/>
</dbReference>